<name>X0RNA8_9ZZZZ</name>
<protein>
    <recommendedName>
        <fullName evidence="7">Twin-arginine translocase subunit TatC</fullName>
    </recommendedName>
</protein>
<keyword evidence="2 5" id="KW-0812">Transmembrane</keyword>
<dbReference type="Pfam" id="PF00902">
    <property type="entry name" value="TatC"/>
    <property type="match status" value="1"/>
</dbReference>
<dbReference type="EMBL" id="BARS01009134">
    <property type="protein sequence ID" value="GAF70278.1"/>
    <property type="molecule type" value="Genomic_DNA"/>
</dbReference>
<keyword evidence="4 5" id="KW-0472">Membrane</keyword>
<evidence type="ECO:0000256" key="4">
    <source>
        <dbReference type="ARBA" id="ARBA00023136"/>
    </source>
</evidence>
<feature type="transmembrane region" description="Helical" evidence="5">
    <location>
        <begin position="153"/>
        <end position="173"/>
    </location>
</feature>
<dbReference type="PRINTS" id="PR01840">
    <property type="entry name" value="TATCFAMILY"/>
</dbReference>
<dbReference type="GO" id="GO:0009977">
    <property type="term" value="F:proton motive force dependent protein transmembrane transporter activity"/>
    <property type="evidence" value="ECO:0007669"/>
    <property type="project" value="TreeGrafter"/>
</dbReference>
<dbReference type="PANTHER" id="PTHR30371">
    <property type="entry name" value="SEC-INDEPENDENT PROTEIN TRANSLOCASE PROTEIN TATC"/>
    <property type="match status" value="1"/>
</dbReference>
<dbReference type="AlphaFoldDB" id="X0RNA8"/>
<dbReference type="GO" id="GO:0033281">
    <property type="term" value="C:TAT protein transport complex"/>
    <property type="evidence" value="ECO:0007669"/>
    <property type="project" value="TreeGrafter"/>
</dbReference>
<dbReference type="InterPro" id="IPR002033">
    <property type="entry name" value="TatC"/>
</dbReference>
<feature type="transmembrane region" description="Helical" evidence="5">
    <location>
        <begin position="185"/>
        <end position="202"/>
    </location>
</feature>
<feature type="transmembrane region" description="Helical" evidence="5">
    <location>
        <begin position="99"/>
        <end position="118"/>
    </location>
</feature>
<evidence type="ECO:0000313" key="6">
    <source>
        <dbReference type="EMBL" id="GAF70278.1"/>
    </source>
</evidence>
<keyword evidence="3 5" id="KW-1133">Transmembrane helix</keyword>
<feature type="transmembrane region" description="Helical" evidence="5">
    <location>
        <begin position="12"/>
        <end position="29"/>
    </location>
</feature>
<dbReference type="PANTHER" id="PTHR30371:SF0">
    <property type="entry name" value="SEC-INDEPENDENT PROTEIN TRANSLOCASE PROTEIN TATC, CHLOROPLASTIC-RELATED"/>
    <property type="match status" value="1"/>
</dbReference>
<feature type="transmembrane region" description="Helical" evidence="5">
    <location>
        <begin position="208"/>
        <end position="228"/>
    </location>
</feature>
<accession>X0RNA8</accession>
<organism evidence="6">
    <name type="scientific">marine sediment metagenome</name>
    <dbReference type="NCBI Taxonomy" id="412755"/>
    <lineage>
        <taxon>unclassified sequences</taxon>
        <taxon>metagenomes</taxon>
        <taxon>ecological metagenomes</taxon>
    </lineage>
</organism>
<evidence type="ECO:0000256" key="5">
    <source>
        <dbReference type="SAM" id="Phobius"/>
    </source>
</evidence>
<dbReference type="GO" id="GO:0043953">
    <property type="term" value="P:protein transport by the Tat complex"/>
    <property type="evidence" value="ECO:0007669"/>
    <property type="project" value="TreeGrafter"/>
</dbReference>
<proteinExistence type="inferred from homology"/>
<evidence type="ECO:0000256" key="3">
    <source>
        <dbReference type="ARBA" id="ARBA00022989"/>
    </source>
</evidence>
<comment type="subcellular location">
    <subcellularLocation>
        <location evidence="1">Membrane</location>
        <topology evidence="1">Multi-pass membrane protein</topology>
    </subcellularLocation>
</comment>
<dbReference type="GO" id="GO:0065002">
    <property type="term" value="P:intracellular protein transmembrane transport"/>
    <property type="evidence" value="ECO:0007669"/>
    <property type="project" value="TreeGrafter"/>
</dbReference>
<evidence type="ECO:0000256" key="2">
    <source>
        <dbReference type="ARBA" id="ARBA00022692"/>
    </source>
</evidence>
<evidence type="ECO:0000256" key="1">
    <source>
        <dbReference type="ARBA" id="ARBA00004141"/>
    </source>
</evidence>
<gene>
    <name evidence="6" type="ORF">S01H1_17235</name>
</gene>
<feature type="non-terminal residue" evidence="6">
    <location>
        <position position="1"/>
    </location>
</feature>
<comment type="caution">
    <text evidence="6">The sequence shown here is derived from an EMBL/GenBank/DDBJ whole genome shotgun (WGS) entry which is preliminary data.</text>
</comment>
<dbReference type="NCBIfam" id="TIGR00945">
    <property type="entry name" value="tatC"/>
    <property type="match status" value="1"/>
</dbReference>
<dbReference type="HAMAP" id="MF_00902">
    <property type="entry name" value="TatC"/>
    <property type="match status" value="1"/>
</dbReference>
<evidence type="ECO:0008006" key="7">
    <source>
        <dbReference type="Google" id="ProtNLM"/>
    </source>
</evidence>
<reference evidence="6" key="1">
    <citation type="journal article" date="2014" name="Front. Microbiol.">
        <title>High frequency of phylogenetically diverse reductive dehalogenase-homologous genes in deep subseafloor sedimentary metagenomes.</title>
        <authorList>
            <person name="Kawai M."/>
            <person name="Futagami T."/>
            <person name="Toyoda A."/>
            <person name="Takaki Y."/>
            <person name="Nishi S."/>
            <person name="Hori S."/>
            <person name="Arai W."/>
            <person name="Tsubouchi T."/>
            <person name="Morono Y."/>
            <person name="Uchiyama I."/>
            <person name="Ito T."/>
            <person name="Fujiyama A."/>
            <person name="Inagaki F."/>
            <person name="Takami H."/>
        </authorList>
    </citation>
    <scope>NUCLEOTIDE SEQUENCE</scope>
    <source>
        <strain evidence="6">Expedition CK06-06</strain>
    </source>
</reference>
<feature type="transmembrane region" description="Helical" evidence="5">
    <location>
        <begin position="67"/>
        <end position="87"/>
    </location>
</feature>
<sequence length="242" mass="26323">TAHLAELRTRIFRILLAWIIGAAAAWSFSEQIFGLLLEPAVAALGEGERTLQAIAPTEIFFTYLKCAMLAGFVFALPVVFWQIWAFVSPGLYDSERNTVLPFVLVSTVLFAGGASFGYSQVFPLMFDFFTGFDSEFVHSAWTMREVFALTTRLFLAFGVAFELPVLVFFLSVAGIVDAPTLLRGTPYAVLGVFVLAAVLTPPDWVSQIFLAVPMVGLYLLGVGVAYLFGGSRRTSKASASSS</sequence>